<evidence type="ECO:0000256" key="9">
    <source>
        <dbReference type="SAM" id="Phobius"/>
    </source>
</evidence>
<evidence type="ECO:0000256" key="7">
    <source>
        <dbReference type="ARBA" id="ARBA00023136"/>
    </source>
</evidence>
<keyword evidence="7 9" id="KW-0472">Membrane</keyword>
<feature type="transmembrane region" description="Helical" evidence="9">
    <location>
        <begin position="120"/>
        <end position="140"/>
    </location>
</feature>
<evidence type="ECO:0000256" key="4">
    <source>
        <dbReference type="ARBA" id="ARBA00022771"/>
    </source>
</evidence>
<feature type="transmembrane region" description="Helical" evidence="9">
    <location>
        <begin position="319"/>
        <end position="338"/>
    </location>
</feature>
<dbReference type="Gene3D" id="3.30.40.10">
    <property type="entry name" value="Zinc/RING finger domain, C3HC4 (zinc finger)"/>
    <property type="match status" value="1"/>
</dbReference>
<dbReference type="SUPFAM" id="SSF57850">
    <property type="entry name" value="RING/U-box"/>
    <property type="match status" value="1"/>
</dbReference>
<feature type="transmembrane region" description="Helical" evidence="9">
    <location>
        <begin position="280"/>
        <end position="299"/>
    </location>
</feature>
<dbReference type="GO" id="GO:0008270">
    <property type="term" value="F:zinc ion binding"/>
    <property type="evidence" value="ECO:0007669"/>
    <property type="project" value="UniProtKB-KW"/>
</dbReference>
<keyword evidence="12" id="KW-1185">Reference proteome</keyword>
<evidence type="ECO:0000256" key="5">
    <source>
        <dbReference type="ARBA" id="ARBA00022833"/>
    </source>
</evidence>
<evidence type="ECO:0000313" key="11">
    <source>
        <dbReference type="EMBL" id="OBZ89483.1"/>
    </source>
</evidence>
<evidence type="ECO:0000256" key="3">
    <source>
        <dbReference type="ARBA" id="ARBA00022723"/>
    </source>
</evidence>
<keyword evidence="4" id="KW-0863">Zinc-finger</keyword>
<dbReference type="InterPro" id="IPR011016">
    <property type="entry name" value="Znf_RING-CH"/>
</dbReference>
<feature type="transmembrane region" description="Helical" evidence="9">
    <location>
        <begin position="208"/>
        <end position="228"/>
    </location>
</feature>
<sequence length="366" mass="41303">MSHFRGYLAQSETDLHQNSSDSSTILAPRQPTRTVDDRRCWICFGDSSDSQGQWIKPCQCSLEAHQSCLLDWIAENQKATPNKTVNCPQCATPYQLAQTNSISLALMTIVDSLVRTSTPYITVLGIGCSLLITCTTYGAFSVMTLFGPRDGDRLIGHPASWTYKTWIGLPAIPFMLISSRTRYGDLILPSASFLILGAAGTTPNHLRFTWPLSPAFTVGIMPWVRLFYKNMFLQVQKHVTKKLAIQPVERVNRSRNTNNVDISDREHHLELDIIQGRGSVGISLLGTLLMPVISSAMGSLLNRLYWVRENFPQPFQRNVLGGCVFVVVKDLGILLYKYERIRQYRSRRVKSYEEVIATRKSHQQTQ</sequence>
<evidence type="ECO:0000256" key="6">
    <source>
        <dbReference type="ARBA" id="ARBA00022989"/>
    </source>
</evidence>
<evidence type="ECO:0000259" key="10">
    <source>
        <dbReference type="PROSITE" id="PS51292"/>
    </source>
</evidence>
<feature type="domain" description="RING-CH-type" evidence="10">
    <location>
        <begin position="32"/>
        <end position="97"/>
    </location>
</feature>
<dbReference type="Proteomes" id="UP000093000">
    <property type="component" value="Unassembled WGS sequence"/>
</dbReference>
<dbReference type="PANTHER" id="PTHR46283">
    <property type="entry name" value="E3 UBIQUITIN-PROTEIN LIGASE MARCH5"/>
    <property type="match status" value="1"/>
</dbReference>
<dbReference type="PROSITE" id="PS51292">
    <property type="entry name" value="ZF_RING_CH"/>
    <property type="match status" value="1"/>
</dbReference>
<keyword evidence="2 9" id="KW-0812">Transmembrane</keyword>
<feature type="transmembrane region" description="Helical" evidence="9">
    <location>
        <begin position="160"/>
        <end position="179"/>
    </location>
</feature>
<evidence type="ECO:0000256" key="8">
    <source>
        <dbReference type="SAM" id="MobiDB-lite"/>
    </source>
</evidence>
<name>A0A1C7NJZ0_9FUNG</name>
<keyword evidence="5" id="KW-0862">Zinc</keyword>
<keyword evidence="3" id="KW-0479">Metal-binding</keyword>
<dbReference type="SMART" id="SM00744">
    <property type="entry name" value="RINGv"/>
    <property type="match status" value="1"/>
</dbReference>
<dbReference type="OrthoDB" id="5817083at2759"/>
<feature type="region of interest" description="Disordered" evidence="8">
    <location>
        <begin position="1"/>
        <end position="30"/>
    </location>
</feature>
<dbReference type="Pfam" id="PF12906">
    <property type="entry name" value="RINGv"/>
    <property type="match status" value="1"/>
</dbReference>
<dbReference type="EMBL" id="LUGH01000093">
    <property type="protein sequence ID" value="OBZ89483.1"/>
    <property type="molecule type" value="Genomic_DNA"/>
</dbReference>
<accession>A0A1C7NJZ0</accession>
<dbReference type="STRING" id="101091.A0A1C7NJZ0"/>
<keyword evidence="6 9" id="KW-1133">Transmembrane helix</keyword>
<protein>
    <submittedName>
        <fullName evidence="11">E3 ubiquitin-protein ligase MARCH5</fullName>
    </submittedName>
</protein>
<dbReference type="FunCoup" id="A0A1C7NJZ0">
    <property type="interactions" value="12"/>
</dbReference>
<dbReference type="InterPro" id="IPR013083">
    <property type="entry name" value="Znf_RING/FYVE/PHD"/>
</dbReference>
<comment type="subcellular location">
    <subcellularLocation>
        <location evidence="1">Membrane</location>
        <topology evidence="1">Multi-pass membrane protein</topology>
    </subcellularLocation>
</comment>
<dbReference type="GO" id="GO:0016020">
    <property type="term" value="C:membrane"/>
    <property type="evidence" value="ECO:0007669"/>
    <property type="project" value="UniProtKB-SubCell"/>
</dbReference>
<reference evidence="11 12" key="1">
    <citation type="submission" date="2016-03" db="EMBL/GenBank/DDBJ databases">
        <title>Choanephora cucurbitarum.</title>
        <authorList>
            <person name="Min B."/>
            <person name="Park H."/>
            <person name="Park J.-H."/>
            <person name="Shin H.-D."/>
            <person name="Choi I.-G."/>
        </authorList>
    </citation>
    <scope>NUCLEOTIDE SEQUENCE [LARGE SCALE GENOMIC DNA]</scope>
    <source>
        <strain evidence="11 12">KUS-F28377</strain>
    </source>
</reference>
<dbReference type="AlphaFoldDB" id="A0A1C7NJZ0"/>
<proteinExistence type="predicted"/>
<gene>
    <name evidence="11" type="primary">March5_1</name>
    <name evidence="11" type="ORF">A0J61_02454</name>
</gene>
<evidence type="ECO:0000313" key="12">
    <source>
        <dbReference type="Proteomes" id="UP000093000"/>
    </source>
</evidence>
<comment type="caution">
    <text evidence="11">The sequence shown here is derived from an EMBL/GenBank/DDBJ whole genome shotgun (WGS) entry which is preliminary data.</text>
</comment>
<evidence type="ECO:0000256" key="2">
    <source>
        <dbReference type="ARBA" id="ARBA00022692"/>
    </source>
</evidence>
<organism evidence="11 12">
    <name type="scientific">Choanephora cucurbitarum</name>
    <dbReference type="NCBI Taxonomy" id="101091"/>
    <lineage>
        <taxon>Eukaryota</taxon>
        <taxon>Fungi</taxon>
        <taxon>Fungi incertae sedis</taxon>
        <taxon>Mucoromycota</taxon>
        <taxon>Mucoromycotina</taxon>
        <taxon>Mucoromycetes</taxon>
        <taxon>Mucorales</taxon>
        <taxon>Mucorineae</taxon>
        <taxon>Choanephoraceae</taxon>
        <taxon>Choanephoroideae</taxon>
        <taxon>Choanephora</taxon>
    </lineage>
</organism>
<feature type="transmembrane region" description="Helical" evidence="9">
    <location>
        <begin position="186"/>
        <end position="202"/>
    </location>
</feature>
<feature type="compositionally biased region" description="Polar residues" evidence="8">
    <location>
        <begin position="10"/>
        <end position="25"/>
    </location>
</feature>
<dbReference type="InParanoid" id="A0A1C7NJZ0"/>
<evidence type="ECO:0000256" key="1">
    <source>
        <dbReference type="ARBA" id="ARBA00004141"/>
    </source>
</evidence>